<evidence type="ECO:0000256" key="7">
    <source>
        <dbReference type="RuleBase" id="RU079119"/>
    </source>
</evidence>
<reference evidence="9" key="1">
    <citation type="submission" date="2021-01" db="EMBL/GenBank/DDBJ databases">
        <title>Phytophthora aleatoria, a newly-described species from Pinus radiata is distinct from Phytophthora cactorum isolates based on comparative genomics.</title>
        <authorList>
            <person name="Mcdougal R."/>
            <person name="Panda P."/>
            <person name="Williams N."/>
            <person name="Studholme D.J."/>
        </authorList>
    </citation>
    <scope>NUCLEOTIDE SEQUENCE</scope>
    <source>
        <strain evidence="9">NZFS 3830</strain>
    </source>
</reference>
<dbReference type="AlphaFoldDB" id="A0A8T1U281"/>
<evidence type="ECO:0000259" key="8">
    <source>
        <dbReference type="Pfam" id="PF01529"/>
    </source>
</evidence>
<dbReference type="InterPro" id="IPR001594">
    <property type="entry name" value="Palmitoyltrfase_DHHC"/>
</dbReference>
<protein>
    <recommendedName>
        <fullName evidence="7">Palmitoyltransferase</fullName>
        <ecNumber evidence="7">2.3.1.225</ecNumber>
    </recommendedName>
</protein>
<gene>
    <name evidence="9" type="ORF">JG687_00013075</name>
</gene>
<comment type="caution">
    <text evidence="9">The sequence shown here is derived from an EMBL/GenBank/DDBJ whole genome shotgun (WGS) entry which is preliminary data.</text>
</comment>
<keyword evidence="6 7" id="KW-0012">Acyltransferase</keyword>
<evidence type="ECO:0000256" key="2">
    <source>
        <dbReference type="ARBA" id="ARBA00022679"/>
    </source>
</evidence>
<name>A0A8T1U281_9STRA</name>
<dbReference type="InterPro" id="IPR039859">
    <property type="entry name" value="PFA4/ZDH16/20/ERF2-like"/>
</dbReference>
<dbReference type="PANTHER" id="PTHR22883">
    <property type="entry name" value="ZINC FINGER DHHC DOMAIN CONTAINING PROTEIN"/>
    <property type="match status" value="1"/>
</dbReference>
<keyword evidence="4 7" id="KW-1133">Transmembrane helix</keyword>
<evidence type="ECO:0000256" key="5">
    <source>
        <dbReference type="ARBA" id="ARBA00023136"/>
    </source>
</evidence>
<comment type="catalytic activity">
    <reaction evidence="7">
        <text>L-cysteinyl-[protein] + hexadecanoyl-CoA = S-hexadecanoyl-L-cysteinyl-[protein] + CoA</text>
        <dbReference type="Rhea" id="RHEA:36683"/>
        <dbReference type="Rhea" id="RHEA-COMP:10131"/>
        <dbReference type="Rhea" id="RHEA-COMP:11032"/>
        <dbReference type="ChEBI" id="CHEBI:29950"/>
        <dbReference type="ChEBI" id="CHEBI:57287"/>
        <dbReference type="ChEBI" id="CHEBI:57379"/>
        <dbReference type="ChEBI" id="CHEBI:74151"/>
        <dbReference type="EC" id="2.3.1.225"/>
    </reaction>
</comment>
<dbReference type="PROSITE" id="PS50216">
    <property type="entry name" value="DHHC"/>
    <property type="match status" value="1"/>
</dbReference>
<proteinExistence type="inferred from homology"/>
<dbReference type="GO" id="GO:0006612">
    <property type="term" value="P:protein targeting to membrane"/>
    <property type="evidence" value="ECO:0007669"/>
    <property type="project" value="TreeGrafter"/>
</dbReference>
<dbReference type="GO" id="GO:0005794">
    <property type="term" value="C:Golgi apparatus"/>
    <property type="evidence" value="ECO:0007669"/>
    <property type="project" value="TreeGrafter"/>
</dbReference>
<dbReference type="EMBL" id="JAENGZ010000929">
    <property type="protein sequence ID" value="KAG6952325.1"/>
    <property type="molecule type" value="Genomic_DNA"/>
</dbReference>
<feature type="transmembrane region" description="Helical" evidence="7">
    <location>
        <begin position="276"/>
        <end position="296"/>
    </location>
</feature>
<evidence type="ECO:0000313" key="9">
    <source>
        <dbReference type="EMBL" id="KAG6952325.1"/>
    </source>
</evidence>
<keyword evidence="5 7" id="KW-0472">Membrane</keyword>
<organism evidence="9 10">
    <name type="scientific">Phytophthora cactorum</name>
    <dbReference type="NCBI Taxonomy" id="29920"/>
    <lineage>
        <taxon>Eukaryota</taxon>
        <taxon>Sar</taxon>
        <taxon>Stramenopiles</taxon>
        <taxon>Oomycota</taxon>
        <taxon>Peronosporomycetes</taxon>
        <taxon>Peronosporales</taxon>
        <taxon>Peronosporaceae</taxon>
        <taxon>Phytophthora</taxon>
    </lineage>
</organism>
<dbReference type="GO" id="GO:0005783">
    <property type="term" value="C:endoplasmic reticulum"/>
    <property type="evidence" value="ECO:0007669"/>
    <property type="project" value="TreeGrafter"/>
</dbReference>
<evidence type="ECO:0000256" key="1">
    <source>
        <dbReference type="ARBA" id="ARBA00004141"/>
    </source>
</evidence>
<evidence type="ECO:0000256" key="4">
    <source>
        <dbReference type="ARBA" id="ARBA00022989"/>
    </source>
</evidence>
<evidence type="ECO:0000256" key="3">
    <source>
        <dbReference type="ARBA" id="ARBA00022692"/>
    </source>
</evidence>
<dbReference type="OrthoDB" id="9909019at2759"/>
<dbReference type="EC" id="2.3.1.225" evidence="7"/>
<keyword evidence="2 7" id="KW-0808">Transferase</keyword>
<dbReference type="VEuPathDB" id="FungiDB:PC110_g19421"/>
<evidence type="ECO:0000256" key="6">
    <source>
        <dbReference type="ARBA" id="ARBA00023315"/>
    </source>
</evidence>
<dbReference type="Proteomes" id="UP000688947">
    <property type="component" value="Unassembled WGS sequence"/>
</dbReference>
<comment type="domain">
    <text evidence="7">The DHHC domain is required for palmitoyltransferase activity.</text>
</comment>
<comment type="similarity">
    <text evidence="7">Belongs to the DHHC palmitoyltransferase family.</text>
</comment>
<dbReference type="Pfam" id="PF01529">
    <property type="entry name" value="DHHC"/>
    <property type="match status" value="1"/>
</dbReference>
<feature type="domain" description="Palmitoyltransferase DHHC" evidence="8">
    <location>
        <begin position="227"/>
        <end position="296"/>
    </location>
</feature>
<dbReference type="GO" id="GO:0019706">
    <property type="term" value="F:protein-cysteine S-palmitoyltransferase activity"/>
    <property type="evidence" value="ECO:0007669"/>
    <property type="project" value="UniProtKB-EC"/>
</dbReference>
<feature type="transmembrane region" description="Helical" evidence="7">
    <location>
        <begin position="152"/>
        <end position="172"/>
    </location>
</feature>
<comment type="subcellular location">
    <subcellularLocation>
        <location evidence="1">Membrane</location>
        <topology evidence="1">Multi-pass membrane protein</topology>
    </subcellularLocation>
</comment>
<keyword evidence="3 7" id="KW-0812">Transmembrane</keyword>
<accession>A0A8T1U281</accession>
<sequence length="320" mass="35454">MACVFKSSKVLRIVRESHQTPAEAEKAHQENEEADRKLFEKISAVRGSTSRGATKEEATTTSTAKCCTISMTIDSEQRGVRAAAAASTAQCDAKRAEVQRLREHLDKIRAGEDDEDALLLALAQPVGTTDPLSCLCCCKFKRLGHSYHVDTMAWYNTLITLGLCGMTLYYLFQTTCTDPGIIRPPTLKDVSHTEDESEAMELEAGQVPTVEGVMLPAEAFGPRRPSRRRYCDICSIEQDRSTDHCEDCGVCVAGYDHHCPWMGKCIGRDNMYAFKMFNVAWVVYVCFVLVIAILSVDWGHAAVQTLKRTASGEWVPTQTP</sequence>
<dbReference type="GO" id="GO:0016020">
    <property type="term" value="C:membrane"/>
    <property type="evidence" value="ECO:0007669"/>
    <property type="project" value="UniProtKB-SubCell"/>
</dbReference>
<evidence type="ECO:0000313" key="10">
    <source>
        <dbReference type="Proteomes" id="UP000688947"/>
    </source>
</evidence>